<comment type="caution">
    <text evidence="4">The sequence shown here is derived from an EMBL/GenBank/DDBJ whole genome shotgun (WGS) entry which is preliminary data.</text>
</comment>
<protein>
    <submittedName>
        <fullName evidence="4">XRE family transcriptional regulator</fullName>
    </submittedName>
</protein>
<dbReference type="AlphaFoldDB" id="A0A9X1YPE2"/>
<accession>A0A9X1YPE2</accession>
<dbReference type="InterPro" id="IPR011051">
    <property type="entry name" value="RmlC_Cupin_sf"/>
</dbReference>
<dbReference type="GO" id="GO:0003677">
    <property type="term" value="F:DNA binding"/>
    <property type="evidence" value="ECO:0007669"/>
    <property type="project" value="UniProtKB-KW"/>
</dbReference>
<dbReference type="CDD" id="cd02209">
    <property type="entry name" value="cupin_XRE_C"/>
    <property type="match status" value="1"/>
</dbReference>
<dbReference type="PANTHER" id="PTHR46797">
    <property type="entry name" value="HTH-TYPE TRANSCRIPTIONAL REGULATOR"/>
    <property type="match status" value="1"/>
</dbReference>
<evidence type="ECO:0000313" key="5">
    <source>
        <dbReference type="Proteomes" id="UP001139353"/>
    </source>
</evidence>
<dbReference type="Pfam" id="PF01381">
    <property type="entry name" value="HTH_3"/>
    <property type="match status" value="1"/>
</dbReference>
<organism evidence="4 5">
    <name type="scientific">Scleromatobacter humisilvae</name>
    <dbReference type="NCBI Taxonomy" id="2897159"/>
    <lineage>
        <taxon>Bacteria</taxon>
        <taxon>Pseudomonadati</taxon>
        <taxon>Pseudomonadota</taxon>
        <taxon>Betaproteobacteria</taxon>
        <taxon>Burkholderiales</taxon>
        <taxon>Sphaerotilaceae</taxon>
        <taxon>Scleromatobacter</taxon>
    </lineage>
</organism>
<gene>
    <name evidence="4" type="ORF">LPC04_23225</name>
</gene>
<dbReference type="CDD" id="cd00093">
    <property type="entry name" value="HTH_XRE"/>
    <property type="match status" value="1"/>
</dbReference>
<dbReference type="Pfam" id="PF07883">
    <property type="entry name" value="Cupin_2"/>
    <property type="match status" value="1"/>
</dbReference>
<dbReference type="EMBL" id="JAJLJH010000009">
    <property type="protein sequence ID" value="MCK9688633.1"/>
    <property type="molecule type" value="Genomic_DNA"/>
</dbReference>
<dbReference type="Gene3D" id="2.60.120.10">
    <property type="entry name" value="Jelly Rolls"/>
    <property type="match status" value="1"/>
</dbReference>
<dbReference type="InterPro" id="IPR010982">
    <property type="entry name" value="Lambda_DNA-bd_dom_sf"/>
</dbReference>
<dbReference type="InterPro" id="IPR050807">
    <property type="entry name" value="TransReg_Diox_bact_type"/>
</dbReference>
<dbReference type="GO" id="GO:0003700">
    <property type="term" value="F:DNA-binding transcription factor activity"/>
    <property type="evidence" value="ECO:0007669"/>
    <property type="project" value="TreeGrafter"/>
</dbReference>
<dbReference type="SMART" id="SM00530">
    <property type="entry name" value="HTH_XRE"/>
    <property type="match status" value="1"/>
</dbReference>
<dbReference type="InterPro" id="IPR014710">
    <property type="entry name" value="RmlC-like_jellyroll"/>
</dbReference>
<dbReference type="SUPFAM" id="SSF47413">
    <property type="entry name" value="lambda repressor-like DNA-binding domains"/>
    <property type="match status" value="1"/>
</dbReference>
<dbReference type="InterPro" id="IPR001387">
    <property type="entry name" value="Cro/C1-type_HTH"/>
</dbReference>
<dbReference type="Proteomes" id="UP001139353">
    <property type="component" value="Unassembled WGS sequence"/>
</dbReference>
<keyword evidence="5" id="KW-1185">Reference proteome</keyword>
<evidence type="ECO:0000256" key="1">
    <source>
        <dbReference type="ARBA" id="ARBA00023125"/>
    </source>
</evidence>
<evidence type="ECO:0000256" key="2">
    <source>
        <dbReference type="SAM" id="MobiDB-lite"/>
    </source>
</evidence>
<keyword evidence="1" id="KW-0238">DNA-binding</keyword>
<name>A0A9X1YPE2_9BURK</name>
<reference evidence="4" key="1">
    <citation type="submission" date="2021-11" db="EMBL/GenBank/DDBJ databases">
        <title>BS-T2-15 a new species belonging to the Comamonadaceae family isolated from the soil of a French oak forest.</title>
        <authorList>
            <person name="Mieszkin S."/>
            <person name="Alain K."/>
        </authorList>
    </citation>
    <scope>NUCLEOTIDE SEQUENCE</scope>
    <source>
        <strain evidence="4">BS-T2-15</strain>
    </source>
</reference>
<dbReference type="InterPro" id="IPR013096">
    <property type="entry name" value="Cupin_2"/>
</dbReference>
<evidence type="ECO:0000313" key="4">
    <source>
        <dbReference type="EMBL" id="MCK9688633.1"/>
    </source>
</evidence>
<evidence type="ECO:0000259" key="3">
    <source>
        <dbReference type="PROSITE" id="PS50943"/>
    </source>
</evidence>
<dbReference type="SUPFAM" id="SSF51182">
    <property type="entry name" value="RmlC-like cupins"/>
    <property type="match status" value="1"/>
</dbReference>
<dbReference type="PROSITE" id="PS50943">
    <property type="entry name" value="HTH_CROC1"/>
    <property type="match status" value="1"/>
</dbReference>
<sequence length="245" mass="26602">MIDHTTRHSTAPAPRHDDSPGARIRALRLAQGLTLAQVSARIGLAVSTLSKLEKGAISLSYDKLLLISEGLGLDMASLVDPKPQQPRVPGLTSGRRVLQRAGEGQVVETGSYRQTYLATELLNKKMTPIFVEIRARTLDEFVAEFGGLIRHPGEEFSYVLEGELEFHSELYAPVRLRAGDSIYFDSEMGHAYLKASAGRCRLLCSCAPRGPDDAVDAHVFVNIAGGRHSVEPLAADASIATRRKA</sequence>
<dbReference type="GO" id="GO:0005829">
    <property type="term" value="C:cytosol"/>
    <property type="evidence" value="ECO:0007669"/>
    <property type="project" value="TreeGrafter"/>
</dbReference>
<dbReference type="PANTHER" id="PTHR46797:SF20">
    <property type="entry name" value="BLR4304 PROTEIN"/>
    <property type="match status" value="1"/>
</dbReference>
<proteinExistence type="predicted"/>
<dbReference type="Gene3D" id="1.10.260.40">
    <property type="entry name" value="lambda repressor-like DNA-binding domains"/>
    <property type="match status" value="1"/>
</dbReference>
<feature type="region of interest" description="Disordered" evidence="2">
    <location>
        <begin position="1"/>
        <end position="21"/>
    </location>
</feature>
<feature type="domain" description="HTH cro/C1-type" evidence="3">
    <location>
        <begin position="24"/>
        <end position="78"/>
    </location>
</feature>
<dbReference type="RefSeq" id="WP_275684678.1">
    <property type="nucleotide sequence ID" value="NZ_JAJLJH010000009.1"/>
</dbReference>